<evidence type="ECO:0000256" key="1">
    <source>
        <dbReference type="SAM" id="Coils"/>
    </source>
</evidence>
<gene>
    <name evidence="2" type="ORF">BJ508DRAFT_310116</name>
</gene>
<feature type="coiled-coil region" evidence="1">
    <location>
        <begin position="224"/>
        <end position="321"/>
    </location>
</feature>
<evidence type="ECO:0000313" key="2">
    <source>
        <dbReference type="EMBL" id="RPA77532.1"/>
    </source>
</evidence>
<dbReference type="EMBL" id="ML119725">
    <property type="protein sequence ID" value="RPA77532.1"/>
    <property type="molecule type" value="Genomic_DNA"/>
</dbReference>
<keyword evidence="1" id="KW-0175">Coiled coil</keyword>
<keyword evidence="3" id="KW-1185">Reference proteome</keyword>
<name>A0A3N4HUM4_ASCIM</name>
<dbReference type="AlphaFoldDB" id="A0A3N4HUM4"/>
<accession>A0A3N4HUM4</accession>
<dbReference type="Proteomes" id="UP000275078">
    <property type="component" value="Unassembled WGS sequence"/>
</dbReference>
<organism evidence="2 3">
    <name type="scientific">Ascobolus immersus RN42</name>
    <dbReference type="NCBI Taxonomy" id="1160509"/>
    <lineage>
        <taxon>Eukaryota</taxon>
        <taxon>Fungi</taxon>
        <taxon>Dikarya</taxon>
        <taxon>Ascomycota</taxon>
        <taxon>Pezizomycotina</taxon>
        <taxon>Pezizomycetes</taxon>
        <taxon>Pezizales</taxon>
        <taxon>Ascobolaceae</taxon>
        <taxon>Ascobolus</taxon>
    </lineage>
</organism>
<protein>
    <submittedName>
        <fullName evidence="2">Uncharacterized protein</fullName>
    </submittedName>
</protein>
<reference evidence="2 3" key="1">
    <citation type="journal article" date="2018" name="Nat. Ecol. Evol.">
        <title>Pezizomycetes genomes reveal the molecular basis of ectomycorrhizal truffle lifestyle.</title>
        <authorList>
            <person name="Murat C."/>
            <person name="Payen T."/>
            <person name="Noel B."/>
            <person name="Kuo A."/>
            <person name="Morin E."/>
            <person name="Chen J."/>
            <person name="Kohler A."/>
            <person name="Krizsan K."/>
            <person name="Balestrini R."/>
            <person name="Da Silva C."/>
            <person name="Montanini B."/>
            <person name="Hainaut M."/>
            <person name="Levati E."/>
            <person name="Barry K.W."/>
            <person name="Belfiori B."/>
            <person name="Cichocki N."/>
            <person name="Clum A."/>
            <person name="Dockter R.B."/>
            <person name="Fauchery L."/>
            <person name="Guy J."/>
            <person name="Iotti M."/>
            <person name="Le Tacon F."/>
            <person name="Lindquist E.A."/>
            <person name="Lipzen A."/>
            <person name="Malagnac F."/>
            <person name="Mello A."/>
            <person name="Molinier V."/>
            <person name="Miyauchi S."/>
            <person name="Poulain J."/>
            <person name="Riccioni C."/>
            <person name="Rubini A."/>
            <person name="Sitrit Y."/>
            <person name="Splivallo R."/>
            <person name="Traeger S."/>
            <person name="Wang M."/>
            <person name="Zifcakova L."/>
            <person name="Wipf D."/>
            <person name="Zambonelli A."/>
            <person name="Paolocci F."/>
            <person name="Nowrousian M."/>
            <person name="Ottonello S."/>
            <person name="Baldrian P."/>
            <person name="Spatafora J.W."/>
            <person name="Henrissat B."/>
            <person name="Nagy L.G."/>
            <person name="Aury J.M."/>
            <person name="Wincker P."/>
            <person name="Grigoriev I.V."/>
            <person name="Bonfante P."/>
            <person name="Martin F.M."/>
        </authorList>
    </citation>
    <scope>NUCLEOTIDE SEQUENCE [LARGE SCALE GENOMIC DNA]</scope>
    <source>
        <strain evidence="2 3">RN42</strain>
    </source>
</reference>
<proteinExistence type="predicted"/>
<sequence>MAENAQSEASGTGATRKTFAQVFNEINVHLNDHATERQEIGFKLDRISELLDNIDEARKVIYAIYKTDTDGYKQDVRDLKKTLGVHWEATVRALLETALFRVYPAKPDVTFGEHRKSLFKTPGALKSVATALGVPVPVVKVLYDKNLHDEINEVVHEFPWDDENYVLLADSSIDQFKTTVWYDGKDVPAGPYIRKILRKFAPKAQVWEHGRQTEKDRRTKDPEIDKQNLIIQGYQGQIRTLKEEITASEEKMKQTTRNIDTIRNRAVRYNERVELLSGEKDVTIEELQKQLKNKDVGNTDLRRANRAYRNDIERLRQVNSEQADALAAAVKRLEDSWGDWVMRKIL</sequence>
<evidence type="ECO:0000313" key="3">
    <source>
        <dbReference type="Proteomes" id="UP000275078"/>
    </source>
</evidence>